<dbReference type="InterPro" id="IPR025948">
    <property type="entry name" value="HTH-like_dom"/>
</dbReference>
<comment type="caution">
    <text evidence="3">The sequence shown here is derived from an EMBL/GenBank/DDBJ whole genome shotgun (WGS) entry which is preliminary data.</text>
</comment>
<dbReference type="EMBL" id="BJXX01000238">
    <property type="protein sequence ID" value="GEN36819.1"/>
    <property type="molecule type" value="Genomic_DNA"/>
</dbReference>
<dbReference type="SUPFAM" id="SSF53098">
    <property type="entry name" value="Ribonuclease H-like"/>
    <property type="match status" value="1"/>
</dbReference>
<evidence type="ECO:0000256" key="1">
    <source>
        <dbReference type="ARBA" id="ARBA00002286"/>
    </source>
</evidence>
<proteinExistence type="predicted"/>
<protein>
    <submittedName>
        <fullName evidence="3">Transposase</fullName>
    </submittedName>
</protein>
<sequence>MEDSHLSVEEVCRLLSVHKSTFYRQKAKATFVQPSARQRPKQAVIQEKVRVLCQQHPTYGYRRIWALLKRQGIEVNQKTVYSVMKAEGLTQKQKRYEAKRTYQPVDFQINSSNQVWHIDMTKIWTSEGWKYLVSIIDAYDRRIVAWSLDNYCRDDEAISVLEKAVNEAFPYGVREQGLKLVQDNGSQFTSRDFVSTLKILGIEQIRTSYKHPQSNGKMERWYRTLKEEEVWANEYQNLEEARASIGTYITLYNEQRPHSALGYRAPLEVYMGEYSTKAA</sequence>
<dbReference type="Pfam" id="PF13276">
    <property type="entry name" value="HTH_21"/>
    <property type="match status" value="1"/>
</dbReference>
<feature type="domain" description="Integrase catalytic" evidence="2">
    <location>
        <begin position="100"/>
        <end position="274"/>
    </location>
</feature>
<dbReference type="AlphaFoldDB" id="A0A511VDB6"/>
<dbReference type="Pfam" id="PF13333">
    <property type="entry name" value="rve_2"/>
    <property type="match status" value="1"/>
</dbReference>
<evidence type="ECO:0000313" key="4">
    <source>
        <dbReference type="Proteomes" id="UP000321157"/>
    </source>
</evidence>
<dbReference type="InterPro" id="IPR012337">
    <property type="entry name" value="RNaseH-like_sf"/>
</dbReference>
<keyword evidence="4" id="KW-1185">Reference proteome</keyword>
<dbReference type="PANTHER" id="PTHR46889:SF4">
    <property type="entry name" value="TRANSPOSASE INSO FOR INSERTION SEQUENCE ELEMENT IS911B-RELATED"/>
    <property type="match status" value="1"/>
</dbReference>
<dbReference type="PROSITE" id="PS50994">
    <property type="entry name" value="INTEGRASE"/>
    <property type="match status" value="1"/>
</dbReference>
<dbReference type="InterPro" id="IPR001584">
    <property type="entry name" value="Integrase_cat-core"/>
</dbReference>
<dbReference type="GO" id="GO:0015074">
    <property type="term" value="P:DNA integration"/>
    <property type="evidence" value="ECO:0007669"/>
    <property type="project" value="InterPro"/>
</dbReference>
<gene>
    <name evidence="3" type="ORF">ADA01nite_42790</name>
</gene>
<dbReference type="RefSeq" id="WP_170230415.1">
    <property type="nucleotide sequence ID" value="NZ_BJXX01000238.1"/>
</dbReference>
<dbReference type="InterPro" id="IPR050900">
    <property type="entry name" value="Transposase_IS3/IS150/IS904"/>
</dbReference>
<evidence type="ECO:0000259" key="2">
    <source>
        <dbReference type="PROSITE" id="PS50994"/>
    </source>
</evidence>
<name>A0A511VDB6_9BACL</name>
<comment type="function">
    <text evidence="1">Involved in the transposition of the insertion sequence.</text>
</comment>
<accession>A0A511VDB6</accession>
<dbReference type="Proteomes" id="UP000321157">
    <property type="component" value="Unassembled WGS sequence"/>
</dbReference>
<dbReference type="NCBIfam" id="NF033516">
    <property type="entry name" value="transpos_IS3"/>
    <property type="match status" value="1"/>
</dbReference>
<dbReference type="InterPro" id="IPR048020">
    <property type="entry name" value="Transpos_IS3"/>
</dbReference>
<evidence type="ECO:0000313" key="3">
    <source>
        <dbReference type="EMBL" id="GEN36819.1"/>
    </source>
</evidence>
<dbReference type="Gene3D" id="3.30.420.10">
    <property type="entry name" value="Ribonuclease H-like superfamily/Ribonuclease H"/>
    <property type="match status" value="1"/>
</dbReference>
<reference evidence="3 4" key="1">
    <citation type="submission" date="2019-07" db="EMBL/GenBank/DDBJ databases">
        <title>Whole genome shotgun sequence of Aneurinibacillus danicus NBRC 102444.</title>
        <authorList>
            <person name="Hosoyama A."/>
            <person name="Uohara A."/>
            <person name="Ohji S."/>
            <person name="Ichikawa N."/>
        </authorList>
    </citation>
    <scope>NUCLEOTIDE SEQUENCE [LARGE SCALE GENOMIC DNA]</scope>
    <source>
        <strain evidence="3 4">NBRC 102444</strain>
    </source>
</reference>
<dbReference type="InterPro" id="IPR036397">
    <property type="entry name" value="RNaseH_sf"/>
</dbReference>
<dbReference type="Pfam" id="PF00665">
    <property type="entry name" value="rve"/>
    <property type="match status" value="1"/>
</dbReference>
<dbReference type="PANTHER" id="PTHR46889">
    <property type="entry name" value="TRANSPOSASE INSF FOR INSERTION SEQUENCE IS3B-RELATED"/>
    <property type="match status" value="1"/>
</dbReference>
<organism evidence="3 4">
    <name type="scientific">Aneurinibacillus danicus</name>
    <dbReference type="NCBI Taxonomy" id="267746"/>
    <lineage>
        <taxon>Bacteria</taxon>
        <taxon>Bacillati</taxon>
        <taxon>Bacillota</taxon>
        <taxon>Bacilli</taxon>
        <taxon>Bacillales</taxon>
        <taxon>Paenibacillaceae</taxon>
        <taxon>Aneurinibacillus group</taxon>
        <taxon>Aneurinibacillus</taxon>
    </lineage>
</organism>
<dbReference type="GO" id="GO:0003676">
    <property type="term" value="F:nucleic acid binding"/>
    <property type="evidence" value="ECO:0007669"/>
    <property type="project" value="InterPro"/>
</dbReference>